<dbReference type="Proteomes" id="UP000501812">
    <property type="component" value="Chromosome"/>
</dbReference>
<dbReference type="InterPro" id="IPR013425">
    <property type="entry name" value="Autotrns_rpt"/>
</dbReference>
<dbReference type="Pfam" id="PF12951">
    <property type="entry name" value="PATR"/>
    <property type="match status" value="3"/>
</dbReference>
<organism evidence="2 3">
    <name type="scientific">Luteolibacter luteus</name>
    <dbReference type="NCBI Taxonomy" id="2728835"/>
    <lineage>
        <taxon>Bacteria</taxon>
        <taxon>Pseudomonadati</taxon>
        <taxon>Verrucomicrobiota</taxon>
        <taxon>Verrucomicrobiia</taxon>
        <taxon>Verrucomicrobiales</taxon>
        <taxon>Verrucomicrobiaceae</taxon>
        <taxon>Luteolibacter</taxon>
    </lineage>
</organism>
<keyword evidence="3" id="KW-1185">Reference proteome</keyword>
<proteinExistence type="predicted"/>
<keyword evidence="1" id="KW-0732">Signal</keyword>
<gene>
    <name evidence="2" type="ORF">HHL09_13385</name>
</gene>
<name>A0A858RIR9_9BACT</name>
<evidence type="ECO:0000313" key="3">
    <source>
        <dbReference type="Proteomes" id="UP000501812"/>
    </source>
</evidence>
<evidence type="ECO:0008006" key="4">
    <source>
        <dbReference type="Google" id="ProtNLM"/>
    </source>
</evidence>
<dbReference type="SUPFAM" id="SSF51126">
    <property type="entry name" value="Pectin lyase-like"/>
    <property type="match status" value="1"/>
</dbReference>
<protein>
    <recommendedName>
        <fullName evidence="4">Autotransporter-associated beta strand protein</fullName>
    </recommendedName>
</protein>
<evidence type="ECO:0000313" key="2">
    <source>
        <dbReference type="EMBL" id="QJE96732.1"/>
    </source>
</evidence>
<dbReference type="InterPro" id="IPR011050">
    <property type="entry name" value="Pectin_lyase_fold/virulence"/>
</dbReference>
<accession>A0A858RIR9</accession>
<dbReference type="NCBIfam" id="TIGR02601">
    <property type="entry name" value="autotrns_rpt"/>
    <property type="match status" value="2"/>
</dbReference>
<reference evidence="2 3" key="1">
    <citation type="submission" date="2020-04" db="EMBL/GenBank/DDBJ databases">
        <title>Luteolibacter sp. G-1-1-1 isolated from soil.</title>
        <authorList>
            <person name="Dahal R.H."/>
        </authorList>
    </citation>
    <scope>NUCLEOTIDE SEQUENCE [LARGE SCALE GENOMIC DNA]</scope>
    <source>
        <strain evidence="2 3">G-1-1-1</strain>
    </source>
</reference>
<evidence type="ECO:0000256" key="1">
    <source>
        <dbReference type="ARBA" id="ARBA00022729"/>
    </source>
</evidence>
<dbReference type="KEGG" id="luo:HHL09_13385"/>
<dbReference type="RefSeq" id="WP_169455133.1">
    <property type="nucleotide sequence ID" value="NZ_CP051774.1"/>
</dbReference>
<dbReference type="EMBL" id="CP051774">
    <property type="protein sequence ID" value="QJE96732.1"/>
    <property type="molecule type" value="Genomic_DNA"/>
</dbReference>
<sequence>MKTPIHKPITRASLTATAANNIRWFSRILAGTTVLGSSALALDNLWTGAVNNDWNTAGNWSLNRVPAFPNGNPAPNDFDDALVNTLTNFPVLSAAPSINPRDFRIGTASGATGRLDHRAGAASTGNGNWMFVGTAGGNGTYNLADTAATGGATTGFGIGSGSMTVGGPGTGGRLYVGGDDGGGDGGTGLANVNTSGSLILRNDLIVGAQTGTGVFNLDNGTVTSGSASSGAWIYIGQEGGHGTLNMSGGTMDVWGRFYVARNLDATGTVNLSGGTITKNGGDYFAVAEGAATGVFNQTGGTVNTVNGEFWVGQAAGSNGTYTMSAGNLNVGNWIAIGRDGGTGAFTMHGGTLTKTGGGNFIVGASGPGTFTQDAGLVDIQSGITWIAENNNATATYTLSGSGELRSSEVVIGVNGGTTGTLNLKGGTLRTSRLTGGGGADTVSFDGTQIVVSALPAGNLIGGLDTASVDAGGLKIDTNGFNASVSQTLGGSGGVVKSGTGTLTLLGASNYTGNTSVNAGKLIVSTGDINGPSTGTGTYTIANNAGLGVTVFTDPQQLNIPSATFGTGTSVDIVVDNSTGNPSLAPLNITGTATLAGNVLVNLKDAFPEVGNYTLIDYGTKAGAAGANFVLGSLPQGVVGTLNDNGSVVTLNVTSVSLPRWDATVNGNWNDDNLGAVNNWVDLITLNSIKYTNGNPVLFDDTVSGATGGNVTITEVVTPGNVTFNNAGPSAAGFDYVIGASGSGEISGTTGILKQGTGDVNLTSNNSYTGVTRLEGGTLTTATLTNGGVASPIGAATADPNNIAFAGGTLNYTGAATTTDRGYSISAANGDVVSGLKIASDVTVTGQVTVPTFGKLTKTGPGNLTLSFPGANVLARGGAASLRVDEGTLTLQGGGTQTNLVAGEFWLASTPDVPANFVMNSGSLTVNSWLAMGRGNGSTGTVSNLTATNSTIQTGNFSTGFDADLPNNNSVQNVTLNNTTWTNNDRTLWAERPSAVTNITLNGTSSYTSAGRLQMALGASSIVNVTVNDSGSISKTGEWLSIGNSSNGVGTVTLNDSGSLTSNGDFNIGDVDQSTGVLNINDNATVTSTGQVFIGKNGGTKGTINQTGGTFTGTGWVSNARFANSIGEVNISGGSFNQTGLSQALFVAEDGTGTMTLSGTGAINVLGNGFVIANTATGVGVFNLDGGILTTRQVFDGNGGAGTSTFNWDGGTLRAATNSVTNFFNGIDNAIIEDGGAVVDTNGVSIDIGQALQDGGTGGGLTKIGTGRLNLNSLGNTYTGVTAVNVGTLGGNGMLAGNISVAAGATLAPGVPTGMLTANSVSFANTAKLSITIDNSSLFINGELETLTSLNLTNAVLELNGTPTSASYILARYPTGALTGTFASVPTLPAGYTLNYNLDLGGGVSAVAITRPQSAFEAWIDTYFPGETSPAIVGADADPDGDGGSNRFEFALGGIPNDATSQPKIFPLTLDGSDAGTAKELLLTIGVRSTAPAFAGSPSPTSTVDGITYTIQGSTDLTGFTTGVTIVSPAVTPSLPTLPSGYQYRTFSLSGSDGLTGKGFLRVQVTP</sequence>